<dbReference type="EMBL" id="JAOTPL010000002">
    <property type="protein sequence ID" value="MCU7693436.1"/>
    <property type="molecule type" value="Genomic_DNA"/>
</dbReference>
<dbReference type="Proteomes" id="UP001209317">
    <property type="component" value="Unassembled WGS sequence"/>
</dbReference>
<dbReference type="RefSeq" id="WP_263036921.1">
    <property type="nucleotide sequence ID" value="NZ_JAOTPL010000002.1"/>
</dbReference>
<sequence>MQENFIIRDYTPEDKPALLEILQLNVPAYFAESEISDFEQYADNGVEKYFIIEYNNKIIGSGGINFNHRTGIISWDFIHPAFHGKGAGTQLLQYRINLLKQLKNIEAVTVRTSQFSYQFYEKNGFVLHEIIKDYWAKGYDMYKMFYEL</sequence>
<dbReference type="Pfam" id="PF00583">
    <property type="entry name" value="Acetyltransf_1"/>
    <property type="match status" value="1"/>
</dbReference>
<proteinExistence type="predicted"/>
<gene>
    <name evidence="2" type="ORF">OD355_02785</name>
</gene>
<accession>A0AAE3IN93</accession>
<reference evidence="2" key="1">
    <citation type="submission" date="2022-10" db="EMBL/GenBank/DDBJ databases">
        <authorList>
            <person name="Kim H.S."/>
            <person name="Kim J.-S."/>
            <person name="Suh M.K."/>
            <person name="Eom M.K."/>
            <person name="Lee J.-S."/>
        </authorList>
    </citation>
    <scope>NUCLEOTIDE SEQUENCE</scope>
    <source>
        <strain evidence="2">LIP-5</strain>
    </source>
</reference>
<dbReference type="Gene3D" id="3.40.630.30">
    <property type="match status" value="1"/>
</dbReference>
<organism evidence="2 3">
    <name type="scientific">Haoranjiania flava</name>
    <dbReference type="NCBI Taxonomy" id="1856322"/>
    <lineage>
        <taxon>Bacteria</taxon>
        <taxon>Pseudomonadati</taxon>
        <taxon>Bacteroidota</taxon>
        <taxon>Chitinophagia</taxon>
        <taxon>Chitinophagales</taxon>
        <taxon>Chitinophagaceae</taxon>
        <taxon>Haoranjiania</taxon>
    </lineage>
</organism>
<evidence type="ECO:0000313" key="3">
    <source>
        <dbReference type="Proteomes" id="UP001209317"/>
    </source>
</evidence>
<dbReference type="AlphaFoldDB" id="A0AAE3IN93"/>
<dbReference type="GO" id="GO:0016747">
    <property type="term" value="F:acyltransferase activity, transferring groups other than amino-acyl groups"/>
    <property type="evidence" value="ECO:0007669"/>
    <property type="project" value="InterPro"/>
</dbReference>
<dbReference type="InterPro" id="IPR000182">
    <property type="entry name" value="GNAT_dom"/>
</dbReference>
<dbReference type="CDD" id="cd04301">
    <property type="entry name" value="NAT_SF"/>
    <property type="match status" value="1"/>
</dbReference>
<name>A0AAE3IN93_9BACT</name>
<evidence type="ECO:0000313" key="2">
    <source>
        <dbReference type="EMBL" id="MCU7693436.1"/>
    </source>
</evidence>
<protein>
    <submittedName>
        <fullName evidence="2">GNAT family N-acetyltransferase</fullName>
    </submittedName>
</protein>
<keyword evidence="3" id="KW-1185">Reference proteome</keyword>
<dbReference type="SUPFAM" id="SSF55729">
    <property type="entry name" value="Acyl-CoA N-acyltransferases (Nat)"/>
    <property type="match status" value="1"/>
</dbReference>
<comment type="caution">
    <text evidence="2">The sequence shown here is derived from an EMBL/GenBank/DDBJ whole genome shotgun (WGS) entry which is preliminary data.</text>
</comment>
<evidence type="ECO:0000259" key="1">
    <source>
        <dbReference type="PROSITE" id="PS51186"/>
    </source>
</evidence>
<dbReference type="PROSITE" id="PS51186">
    <property type="entry name" value="GNAT"/>
    <property type="match status" value="1"/>
</dbReference>
<dbReference type="InterPro" id="IPR016181">
    <property type="entry name" value="Acyl_CoA_acyltransferase"/>
</dbReference>
<feature type="domain" description="N-acetyltransferase" evidence="1">
    <location>
        <begin position="5"/>
        <end position="146"/>
    </location>
</feature>